<sequence>MFDNIEIRKAYKVRDNIMGHDIEVCTFNAYLDKNSRLVQNLNIIYPLLYKQNKTEIQEIYKAFITEVGTLAITIGLADKINDDNLMEFNAELIKTNLNTICKEVMYEIITSLDNVTINEVPSIR</sequence>
<protein>
    <submittedName>
        <fullName evidence="1">Uncharacterized protein</fullName>
    </submittedName>
</protein>
<dbReference type="Proteomes" id="UP001232584">
    <property type="component" value="Unassembled WGS sequence"/>
</dbReference>
<organism evidence="1 2">
    <name type="scientific">Paraclostridium ghonii</name>
    <dbReference type="NCBI Taxonomy" id="29358"/>
    <lineage>
        <taxon>Bacteria</taxon>
        <taxon>Bacillati</taxon>
        <taxon>Bacillota</taxon>
        <taxon>Clostridia</taxon>
        <taxon>Peptostreptococcales</taxon>
        <taxon>Peptostreptococcaceae</taxon>
        <taxon>Paraclostridium</taxon>
    </lineage>
</organism>
<dbReference type="EMBL" id="JAUSWG010000003">
    <property type="protein sequence ID" value="MDQ0555961.1"/>
    <property type="molecule type" value="Genomic_DNA"/>
</dbReference>
<name>A0ABU0MYG7_9FIRM</name>
<keyword evidence="2" id="KW-1185">Reference proteome</keyword>
<evidence type="ECO:0000313" key="1">
    <source>
        <dbReference type="EMBL" id="MDQ0555961.1"/>
    </source>
</evidence>
<evidence type="ECO:0000313" key="2">
    <source>
        <dbReference type="Proteomes" id="UP001232584"/>
    </source>
</evidence>
<gene>
    <name evidence="1" type="ORF">QOZ92_001074</name>
</gene>
<reference evidence="1 2" key="1">
    <citation type="submission" date="2023-07" db="EMBL/GenBank/DDBJ databases">
        <title>Genomic Encyclopedia of Type Strains, Phase IV (KMG-IV): sequencing the most valuable type-strain genomes for metagenomic binning, comparative biology and taxonomic classification.</title>
        <authorList>
            <person name="Goeker M."/>
        </authorList>
    </citation>
    <scope>NUCLEOTIDE SEQUENCE [LARGE SCALE GENOMIC DNA]</scope>
    <source>
        <strain evidence="1 2">DSM 15049</strain>
    </source>
</reference>
<dbReference type="RefSeq" id="WP_307504206.1">
    <property type="nucleotide sequence ID" value="NZ_BAAACE010000014.1"/>
</dbReference>
<accession>A0ABU0MYG7</accession>
<proteinExistence type="predicted"/>
<comment type="caution">
    <text evidence="1">The sequence shown here is derived from an EMBL/GenBank/DDBJ whole genome shotgun (WGS) entry which is preliminary data.</text>
</comment>